<organism evidence="2">
    <name type="scientific">Anguilla anguilla</name>
    <name type="common">European freshwater eel</name>
    <name type="synonym">Muraena anguilla</name>
    <dbReference type="NCBI Taxonomy" id="7936"/>
    <lineage>
        <taxon>Eukaryota</taxon>
        <taxon>Metazoa</taxon>
        <taxon>Chordata</taxon>
        <taxon>Craniata</taxon>
        <taxon>Vertebrata</taxon>
        <taxon>Euteleostomi</taxon>
        <taxon>Actinopterygii</taxon>
        <taxon>Neopterygii</taxon>
        <taxon>Teleostei</taxon>
        <taxon>Anguilliformes</taxon>
        <taxon>Anguillidae</taxon>
        <taxon>Anguilla</taxon>
    </lineage>
</organism>
<accession>A0A0E9RZA2</accession>
<reference evidence="2" key="2">
    <citation type="journal article" date="2015" name="Fish Shellfish Immunol.">
        <title>Early steps in the European eel (Anguilla anguilla)-Vibrio vulnificus interaction in the gills: Role of the RtxA13 toxin.</title>
        <authorList>
            <person name="Callol A."/>
            <person name="Pajuelo D."/>
            <person name="Ebbesson L."/>
            <person name="Teles M."/>
            <person name="MacKenzie S."/>
            <person name="Amaro C."/>
        </authorList>
    </citation>
    <scope>NUCLEOTIDE SEQUENCE</scope>
</reference>
<evidence type="ECO:0000256" key="1">
    <source>
        <dbReference type="SAM" id="MobiDB-lite"/>
    </source>
</evidence>
<proteinExistence type="predicted"/>
<reference evidence="2" key="1">
    <citation type="submission" date="2014-11" db="EMBL/GenBank/DDBJ databases">
        <authorList>
            <person name="Amaro Gonzalez C."/>
        </authorList>
    </citation>
    <scope>NUCLEOTIDE SEQUENCE</scope>
</reference>
<feature type="region of interest" description="Disordered" evidence="1">
    <location>
        <begin position="20"/>
        <end position="47"/>
    </location>
</feature>
<dbReference type="AlphaFoldDB" id="A0A0E9RZA2"/>
<protein>
    <submittedName>
        <fullName evidence="2">Uncharacterized protein</fullName>
    </submittedName>
</protein>
<evidence type="ECO:0000313" key="2">
    <source>
        <dbReference type="EMBL" id="JAH33720.1"/>
    </source>
</evidence>
<sequence>MLQSRSKTFQWECCVRTQNPQKTSRKSFLRRSGSSKRSWRSSRKSLP</sequence>
<dbReference type="EMBL" id="GBXM01074857">
    <property type="protein sequence ID" value="JAH33720.1"/>
    <property type="molecule type" value="Transcribed_RNA"/>
</dbReference>
<name>A0A0E9RZA2_ANGAN</name>
<feature type="compositionally biased region" description="Basic residues" evidence="1">
    <location>
        <begin position="23"/>
        <end position="47"/>
    </location>
</feature>